<dbReference type="EMBL" id="QXFV01001013">
    <property type="protein sequence ID" value="KAE9018025.1"/>
    <property type="molecule type" value="Genomic_DNA"/>
</dbReference>
<keyword evidence="1" id="KW-0472">Membrane</keyword>
<evidence type="ECO:0000313" key="2">
    <source>
        <dbReference type="EMBL" id="KAE9018025.1"/>
    </source>
</evidence>
<dbReference type="AlphaFoldDB" id="A0A6A3LIB6"/>
<feature type="non-terminal residue" evidence="2">
    <location>
        <position position="227"/>
    </location>
</feature>
<feature type="transmembrane region" description="Helical" evidence="1">
    <location>
        <begin position="203"/>
        <end position="222"/>
    </location>
</feature>
<feature type="transmembrane region" description="Helical" evidence="1">
    <location>
        <begin position="170"/>
        <end position="191"/>
    </location>
</feature>
<keyword evidence="1" id="KW-1133">Transmembrane helix</keyword>
<name>A0A6A3LIB6_9STRA</name>
<organism evidence="2 3">
    <name type="scientific">Phytophthora rubi</name>
    <dbReference type="NCBI Taxonomy" id="129364"/>
    <lineage>
        <taxon>Eukaryota</taxon>
        <taxon>Sar</taxon>
        <taxon>Stramenopiles</taxon>
        <taxon>Oomycota</taxon>
        <taxon>Peronosporomycetes</taxon>
        <taxon>Peronosporales</taxon>
        <taxon>Peronosporaceae</taxon>
        <taxon>Phytophthora</taxon>
    </lineage>
</organism>
<evidence type="ECO:0000256" key="1">
    <source>
        <dbReference type="SAM" id="Phobius"/>
    </source>
</evidence>
<accession>A0A6A3LIB6</accession>
<dbReference type="Proteomes" id="UP000429607">
    <property type="component" value="Unassembled WGS sequence"/>
</dbReference>
<gene>
    <name evidence="2" type="ORF">PR001_g14242</name>
</gene>
<keyword evidence="1" id="KW-0812">Transmembrane</keyword>
<proteinExistence type="predicted"/>
<comment type="caution">
    <text evidence="2">The sequence shown here is derived from an EMBL/GenBank/DDBJ whole genome shotgun (WGS) entry which is preliminary data.</text>
</comment>
<reference evidence="2 3" key="1">
    <citation type="submission" date="2018-09" db="EMBL/GenBank/DDBJ databases">
        <title>Genomic investigation of the strawberry pathogen Phytophthora fragariae indicates pathogenicity is determined by transcriptional variation in three key races.</title>
        <authorList>
            <person name="Adams T.M."/>
            <person name="Armitage A.D."/>
            <person name="Sobczyk M.K."/>
            <person name="Bates H.J."/>
            <person name="Dunwell J.M."/>
            <person name="Nellist C.F."/>
            <person name="Harrison R.J."/>
        </authorList>
    </citation>
    <scope>NUCLEOTIDE SEQUENCE [LARGE SCALE GENOMIC DNA]</scope>
    <source>
        <strain evidence="2 3">SCRP249</strain>
    </source>
</reference>
<protein>
    <submittedName>
        <fullName evidence="2">Uncharacterized protein</fullName>
    </submittedName>
</protein>
<evidence type="ECO:0000313" key="3">
    <source>
        <dbReference type="Proteomes" id="UP000429607"/>
    </source>
</evidence>
<sequence length="227" mass="25421">MAGAPLSEDVKVTVSMDGVRTGPVRTEPFRRQPKTFNEAVHITMLEDHCVRSAQGRTPHVEATVVERPPVAKRSSSIGILKRQASGRNLYKLGEKAANHYAMMKRFNLRKMSSGFGIPTTFDRAVIDKAIGDQLQQHRRFSLHRAIRSVTNAKTRQQVFRALMSPITPKGWASTLHGILMLVIYHFQAIYLPVFACYFPNGSFITSGIAISLETFYLLNLLLSFNTA</sequence>